<evidence type="ECO:0000313" key="7">
    <source>
        <dbReference type="Proteomes" id="UP000077671"/>
    </source>
</evidence>
<keyword evidence="3" id="KW-0507">mRNA processing</keyword>
<dbReference type="InterPro" id="IPR036612">
    <property type="entry name" value="KH_dom_type_1_sf"/>
</dbReference>
<accession>A0A177VFT0</accession>
<keyword evidence="3" id="KW-0479">Metal-binding</keyword>
<proteinExistence type="inferred from homology"/>
<organism evidence="6 7">
    <name type="scientific">Tilletia caries</name>
    <name type="common">wheat bunt fungus</name>
    <dbReference type="NCBI Taxonomy" id="13290"/>
    <lineage>
        <taxon>Eukaryota</taxon>
        <taxon>Fungi</taxon>
        <taxon>Dikarya</taxon>
        <taxon>Basidiomycota</taxon>
        <taxon>Ustilaginomycotina</taxon>
        <taxon>Exobasidiomycetes</taxon>
        <taxon>Tilletiales</taxon>
        <taxon>Tilletiaceae</taxon>
        <taxon>Tilletia</taxon>
    </lineage>
</organism>
<feature type="domain" description="KHDC4/BBP-like KH-domain type I" evidence="4">
    <location>
        <begin position="18"/>
        <end position="82"/>
    </location>
</feature>
<dbReference type="GO" id="GO:0003729">
    <property type="term" value="F:mRNA binding"/>
    <property type="evidence" value="ECO:0007669"/>
    <property type="project" value="TreeGrafter"/>
</dbReference>
<reference evidence="5" key="3">
    <citation type="submission" date="2020-10" db="EMBL/GenBank/DDBJ databases">
        <authorList>
            <person name="Sedaghatjoo S."/>
        </authorList>
    </citation>
    <scope>NUCLEOTIDE SEQUENCE</scope>
    <source>
        <strain evidence="5">AZH3</strain>
    </source>
</reference>
<dbReference type="InterPro" id="IPR055256">
    <property type="entry name" value="KH_1_KHDC4/BBP-like"/>
</dbReference>
<keyword evidence="3" id="KW-0539">Nucleus</keyword>
<keyword evidence="3" id="KW-0747">Spliceosome</keyword>
<dbReference type="Proteomes" id="UP000836402">
    <property type="component" value="Unassembled WGS sequence"/>
</dbReference>
<reference evidence="6" key="1">
    <citation type="submission" date="2016-04" db="EMBL/GenBank/DDBJ databases">
        <authorList>
            <person name="Nguyen H.D."/>
            <person name="Kesanakurti P."/>
            <person name="Cullis J."/>
            <person name="Levesque C.A."/>
            <person name="Hambleton S."/>
        </authorList>
    </citation>
    <scope>NUCLEOTIDE SEQUENCE</scope>
    <source>
        <strain evidence="6">DAOMC 238032</strain>
    </source>
</reference>
<dbReference type="GO" id="GO:0000398">
    <property type="term" value="P:mRNA splicing, via spliceosome"/>
    <property type="evidence" value="ECO:0007669"/>
    <property type="project" value="UniProtKB-UniRule"/>
</dbReference>
<name>A0A177VFT0_9BASI</name>
<keyword evidence="3" id="KW-0508">mRNA splicing</keyword>
<evidence type="ECO:0000256" key="1">
    <source>
        <dbReference type="ARBA" id="ARBA00022884"/>
    </source>
</evidence>
<comment type="function">
    <text evidence="3">Necessary for the splicing of pre-mRNA. Has a role in the recognition of the branch site (5'-UACUAAC-3'), the pyrimidine tract and the 3'-splice site at the 3'-end of introns.</text>
</comment>
<evidence type="ECO:0000256" key="3">
    <source>
        <dbReference type="RuleBase" id="RU367126"/>
    </source>
</evidence>
<dbReference type="GO" id="GO:0045131">
    <property type="term" value="F:pre-mRNA branch point binding"/>
    <property type="evidence" value="ECO:0007669"/>
    <property type="project" value="UniProtKB-UniRule"/>
</dbReference>
<evidence type="ECO:0000313" key="8">
    <source>
        <dbReference type="Proteomes" id="UP000836402"/>
    </source>
</evidence>
<dbReference type="AlphaFoldDB" id="A0A177VFT0"/>
<dbReference type="Gene3D" id="3.30.1370.10">
    <property type="entry name" value="K Homology domain, type 1"/>
    <property type="match status" value="1"/>
</dbReference>
<keyword evidence="3" id="KW-0863">Zinc-finger</keyword>
<dbReference type="EMBL" id="CAJHJG010005645">
    <property type="protein sequence ID" value="CAD6951625.1"/>
    <property type="molecule type" value="Genomic_DNA"/>
</dbReference>
<dbReference type="SUPFAM" id="SSF54791">
    <property type="entry name" value="Eukaryotic type KH-domain (KH-domain type I)"/>
    <property type="match status" value="1"/>
</dbReference>
<dbReference type="EMBL" id="LWDD02000723">
    <property type="protein sequence ID" value="KAE8256899.1"/>
    <property type="molecule type" value="Genomic_DNA"/>
</dbReference>
<keyword evidence="1 2" id="KW-0694">RNA-binding</keyword>
<keyword evidence="8" id="KW-1185">Reference proteome</keyword>
<dbReference type="PROSITE" id="PS50084">
    <property type="entry name" value="KH_TYPE_1"/>
    <property type="match status" value="1"/>
</dbReference>
<dbReference type="Proteomes" id="UP000077671">
    <property type="component" value="Unassembled WGS sequence"/>
</dbReference>
<protein>
    <recommendedName>
        <fullName evidence="3">Branchpoint-bridging protein</fullName>
    </recommendedName>
</protein>
<evidence type="ECO:0000256" key="2">
    <source>
        <dbReference type="PROSITE-ProRule" id="PRU00117"/>
    </source>
</evidence>
<dbReference type="PANTHER" id="PTHR11208">
    <property type="entry name" value="RNA-BINDING PROTEIN RELATED"/>
    <property type="match status" value="1"/>
</dbReference>
<dbReference type="PANTHER" id="PTHR11208:SF45">
    <property type="entry name" value="SPLICING FACTOR 1"/>
    <property type="match status" value="1"/>
</dbReference>
<comment type="subcellular location">
    <subcellularLocation>
        <location evidence="3">Nucleus</location>
    </subcellularLocation>
</comment>
<sequence length="109" mass="12147">MQSREVVYLPPGLETFPIGARGENVRRMERESGAKIFVRGRGSVKEGQAPNGDEREEQAQFVVVAEDDGKVKHCVRLINELLAVSLMEQRVASTAENNSDHERIDGRPT</sequence>
<reference evidence="6" key="2">
    <citation type="journal article" date="2019" name="IMA Fungus">
        <title>Genome sequencing and comparison of five Tilletia species to identify candidate genes for the detection of regulated species infecting wheat.</title>
        <authorList>
            <person name="Nguyen H.D.T."/>
            <person name="Sultana T."/>
            <person name="Kesanakurti P."/>
            <person name="Hambleton S."/>
        </authorList>
    </citation>
    <scope>NUCLEOTIDE SEQUENCE</scope>
    <source>
        <strain evidence="6">DAOMC 238032</strain>
    </source>
</reference>
<comment type="similarity">
    <text evidence="3">Belongs to the BBP/SF1 family.</text>
</comment>
<dbReference type="GO" id="GO:0005681">
    <property type="term" value="C:spliceosomal complex"/>
    <property type="evidence" value="ECO:0007669"/>
    <property type="project" value="UniProtKB-KW"/>
</dbReference>
<gene>
    <name evidence="6" type="ORF">A4X03_0g4943</name>
    <name evidence="5" type="ORF">JKIAZH3_G7381</name>
</gene>
<keyword evidence="3" id="KW-0862">Zinc</keyword>
<evidence type="ECO:0000313" key="6">
    <source>
        <dbReference type="EMBL" id="KAE8256899.1"/>
    </source>
</evidence>
<dbReference type="InterPro" id="IPR045071">
    <property type="entry name" value="BBP-like"/>
</dbReference>
<dbReference type="Pfam" id="PF22675">
    <property type="entry name" value="KH-I_KHDC4-BBP"/>
    <property type="match status" value="1"/>
</dbReference>
<dbReference type="GO" id="GO:0008270">
    <property type="term" value="F:zinc ion binding"/>
    <property type="evidence" value="ECO:0007669"/>
    <property type="project" value="UniProtKB-UniRule"/>
</dbReference>
<comment type="caution">
    <text evidence="6">The sequence shown here is derived from an EMBL/GenBank/DDBJ whole genome shotgun (WGS) entry which is preliminary data.</text>
</comment>
<evidence type="ECO:0000259" key="4">
    <source>
        <dbReference type="Pfam" id="PF22675"/>
    </source>
</evidence>
<dbReference type="GO" id="GO:0048024">
    <property type="term" value="P:regulation of mRNA splicing, via spliceosome"/>
    <property type="evidence" value="ECO:0007669"/>
    <property type="project" value="TreeGrafter"/>
</dbReference>
<evidence type="ECO:0000313" key="5">
    <source>
        <dbReference type="EMBL" id="CAD6951625.1"/>
    </source>
</evidence>